<evidence type="ECO:0000259" key="12">
    <source>
        <dbReference type="Pfam" id="PF00999"/>
    </source>
</evidence>
<feature type="transmembrane region" description="Helical" evidence="11">
    <location>
        <begin position="135"/>
        <end position="154"/>
    </location>
</feature>
<dbReference type="GO" id="GO:0051453">
    <property type="term" value="P:regulation of intracellular pH"/>
    <property type="evidence" value="ECO:0007669"/>
    <property type="project" value="TreeGrafter"/>
</dbReference>
<dbReference type="InterPro" id="IPR018422">
    <property type="entry name" value="Cation/H_exchanger_CPA1"/>
</dbReference>
<evidence type="ECO:0000256" key="8">
    <source>
        <dbReference type="ARBA" id="ARBA00023201"/>
    </source>
</evidence>
<keyword evidence="4 11" id="KW-1133">Transmembrane helix</keyword>
<dbReference type="AlphaFoldDB" id="A0AA36H361"/>
<feature type="transmembrane region" description="Helical" evidence="11">
    <location>
        <begin position="238"/>
        <end position="254"/>
    </location>
</feature>
<feature type="region of interest" description="Disordered" evidence="10">
    <location>
        <begin position="594"/>
        <end position="630"/>
    </location>
</feature>
<accession>A0AA36H361</accession>
<feature type="transmembrane region" description="Helical" evidence="11">
    <location>
        <begin position="357"/>
        <end position="377"/>
    </location>
</feature>
<keyword evidence="3 9" id="KW-0812">Transmembrane</keyword>
<feature type="compositionally biased region" description="Polar residues" evidence="10">
    <location>
        <begin position="618"/>
        <end position="630"/>
    </location>
</feature>
<gene>
    <name evidence="13" type="ORF">CYNAS_LOCUS15172</name>
</gene>
<feature type="transmembrane region" description="Helical" evidence="11">
    <location>
        <begin position="69"/>
        <end position="86"/>
    </location>
</feature>
<feature type="transmembrane region" description="Helical" evidence="11">
    <location>
        <begin position="98"/>
        <end position="123"/>
    </location>
</feature>
<keyword evidence="7 11" id="KW-0472">Membrane</keyword>
<dbReference type="GO" id="GO:0015385">
    <property type="term" value="F:sodium:proton antiporter activity"/>
    <property type="evidence" value="ECO:0007669"/>
    <property type="project" value="InterPro"/>
</dbReference>
<dbReference type="Gene3D" id="6.10.140.1330">
    <property type="match status" value="1"/>
</dbReference>
<proteinExistence type="inferred from homology"/>
<evidence type="ECO:0000256" key="10">
    <source>
        <dbReference type="SAM" id="MobiDB-lite"/>
    </source>
</evidence>
<name>A0AA36H361_CYLNA</name>
<feature type="domain" description="Cation/H+ exchanger transmembrane" evidence="12">
    <location>
        <begin position="19"/>
        <end position="413"/>
    </location>
</feature>
<dbReference type="PRINTS" id="PR01084">
    <property type="entry name" value="NAHEXCHNGR"/>
</dbReference>
<keyword evidence="6 9" id="KW-0406">Ion transport</keyword>
<feature type="transmembrane region" description="Helical" evidence="11">
    <location>
        <begin position="205"/>
        <end position="226"/>
    </location>
</feature>
<feature type="transmembrane region" description="Helical" evidence="11">
    <location>
        <begin position="322"/>
        <end position="345"/>
    </location>
</feature>
<dbReference type="InterPro" id="IPR006153">
    <property type="entry name" value="Cation/H_exchanger_TM"/>
</dbReference>
<reference evidence="13" key="1">
    <citation type="submission" date="2023-07" db="EMBL/GenBank/DDBJ databases">
        <authorList>
            <consortium name="CYATHOMIX"/>
        </authorList>
    </citation>
    <scope>NUCLEOTIDE SEQUENCE</scope>
    <source>
        <strain evidence="13">N/A</strain>
    </source>
</reference>
<evidence type="ECO:0000313" key="13">
    <source>
        <dbReference type="EMBL" id="CAJ0603189.1"/>
    </source>
</evidence>
<evidence type="ECO:0000256" key="9">
    <source>
        <dbReference type="RuleBase" id="RU003722"/>
    </source>
</evidence>
<comment type="subcellular location">
    <subcellularLocation>
        <location evidence="1">Membrane</location>
        <topology evidence="1">Multi-pass membrane protein</topology>
    </subcellularLocation>
</comment>
<keyword evidence="9" id="KW-0050">Antiport</keyword>
<keyword evidence="14" id="KW-1185">Reference proteome</keyword>
<keyword evidence="2 9" id="KW-0813">Transport</keyword>
<evidence type="ECO:0000256" key="7">
    <source>
        <dbReference type="ARBA" id="ARBA00023136"/>
    </source>
</evidence>
<dbReference type="GO" id="GO:0015386">
    <property type="term" value="F:potassium:proton antiporter activity"/>
    <property type="evidence" value="ECO:0007669"/>
    <property type="project" value="TreeGrafter"/>
</dbReference>
<evidence type="ECO:0000256" key="4">
    <source>
        <dbReference type="ARBA" id="ARBA00022989"/>
    </source>
</evidence>
<dbReference type="NCBIfam" id="TIGR00840">
    <property type="entry name" value="b_cpa1"/>
    <property type="match status" value="1"/>
</dbReference>
<dbReference type="EMBL" id="CATQJL010000305">
    <property type="protein sequence ID" value="CAJ0603189.1"/>
    <property type="molecule type" value="Genomic_DNA"/>
</dbReference>
<comment type="similarity">
    <text evidence="9">Belongs to the monovalent cation:proton antiporter 1 (CPA1) transporter (TC 2.A.36) family.</text>
</comment>
<dbReference type="PANTHER" id="PTHR10110">
    <property type="entry name" value="SODIUM/HYDROGEN EXCHANGER"/>
    <property type="match status" value="1"/>
</dbReference>
<organism evidence="13 14">
    <name type="scientific">Cylicocyclus nassatus</name>
    <name type="common">Nematode worm</name>
    <dbReference type="NCBI Taxonomy" id="53992"/>
    <lineage>
        <taxon>Eukaryota</taxon>
        <taxon>Metazoa</taxon>
        <taxon>Ecdysozoa</taxon>
        <taxon>Nematoda</taxon>
        <taxon>Chromadorea</taxon>
        <taxon>Rhabditida</taxon>
        <taxon>Rhabditina</taxon>
        <taxon>Rhabditomorpha</taxon>
        <taxon>Strongyloidea</taxon>
        <taxon>Strongylidae</taxon>
        <taxon>Cylicocyclus</taxon>
    </lineage>
</organism>
<dbReference type="PANTHER" id="PTHR10110:SF98">
    <property type="entry name" value="SODIUM_HYDROGEN EXCHANGER"/>
    <property type="match status" value="1"/>
</dbReference>
<evidence type="ECO:0000256" key="5">
    <source>
        <dbReference type="ARBA" id="ARBA00023053"/>
    </source>
</evidence>
<feature type="transmembrane region" description="Helical" evidence="11">
    <location>
        <begin position="389"/>
        <end position="408"/>
    </location>
</feature>
<dbReference type="Pfam" id="PF00999">
    <property type="entry name" value="Na_H_Exchanger"/>
    <property type="match status" value="1"/>
</dbReference>
<feature type="transmembrane region" description="Helical" evidence="11">
    <location>
        <begin position="12"/>
        <end position="30"/>
    </location>
</feature>
<keyword evidence="5" id="KW-0915">Sodium</keyword>
<feature type="region of interest" description="Disordered" evidence="10">
    <location>
        <begin position="507"/>
        <end position="534"/>
    </location>
</feature>
<sequence>MTFRWEENETPYMITAWLLIAALAKILFHLFKPLSKLPDSALLIVVGLLLGLILKQSGASIAYSLNSHVFFLYLLPPIIFDAGYFMPNRALFENIDSVLLFAVVGTIWNSIAIGGSLLLLSHYGVFSMAFSTTEIFVFSALISAVDPVAVIAVFEEIKVNEFIFVNVFGEALFNDGVTVVLYQMFKSFTLIGPANIKPIDYGAAALSFFVVACGGALLGIIAAILVSWMTKYTNQVRILAPVFIFVIPYMAYLTAEVTSLSSIIAIAVCGMIMKQYVKGNISTAAGNSVKYFVKMLAQSSETVIFMFLGLSTMYSEHYWDTAFVVASVVFCLLFRTIGVLVQCFFLNKFRGKRFTKVDQLILSYGGLRGAIAFGLAISIPETILARRMFITTTLVVIFFTVFLQGMTIRPLVNYLKVKTKDDRPPTMAEIIYNKYLDYAMSGVEDIAGQKGHYTLRDNFEQFNAKFLQPILVRNEKKKNFDASSIVRAYQKITLEDAMNLTKLQEAAHRRRARDDQESALPSKSKEILQAESLSTPPQARHLEQFLANGENVDSLYALFSGLLDKKLKELNTTRQNVSSDAADDIQDDYMRQIASTTDLNSDPLERNERRRSTGGIRNKNSVQWTQNRNV</sequence>
<dbReference type="GO" id="GO:0098719">
    <property type="term" value="P:sodium ion import across plasma membrane"/>
    <property type="evidence" value="ECO:0007669"/>
    <property type="project" value="TreeGrafter"/>
</dbReference>
<keyword evidence="8 9" id="KW-0739">Sodium transport</keyword>
<dbReference type="Proteomes" id="UP001176961">
    <property type="component" value="Unassembled WGS sequence"/>
</dbReference>
<comment type="caution">
    <text evidence="13">The sequence shown here is derived from an EMBL/GenBank/DDBJ whole genome shotgun (WGS) entry which is preliminary data.</text>
</comment>
<evidence type="ECO:0000256" key="11">
    <source>
        <dbReference type="SAM" id="Phobius"/>
    </source>
</evidence>
<dbReference type="InterPro" id="IPR004709">
    <property type="entry name" value="NaH_exchanger"/>
</dbReference>
<dbReference type="GO" id="GO:0005886">
    <property type="term" value="C:plasma membrane"/>
    <property type="evidence" value="ECO:0007669"/>
    <property type="project" value="TreeGrafter"/>
</dbReference>
<evidence type="ECO:0000256" key="2">
    <source>
        <dbReference type="ARBA" id="ARBA00022448"/>
    </source>
</evidence>
<evidence type="ECO:0000313" key="14">
    <source>
        <dbReference type="Proteomes" id="UP001176961"/>
    </source>
</evidence>
<evidence type="ECO:0000256" key="3">
    <source>
        <dbReference type="ARBA" id="ARBA00022692"/>
    </source>
</evidence>
<evidence type="ECO:0000256" key="1">
    <source>
        <dbReference type="ARBA" id="ARBA00004141"/>
    </source>
</evidence>
<feature type="transmembrane region" description="Helical" evidence="11">
    <location>
        <begin position="42"/>
        <end position="63"/>
    </location>
</feature>
<evidence type="ECO:0000256" key="6">
    <source>
        <dbReference type="ARBA" id="ARBA00023065"/>
    </source>
</evidence>
<feature type="transmembrane region" description="Helical" evidence="11">
    <location>
        <begin position="163"/>
        <end position="185"/>
    </location>
</feature>
<protein>
    <recommendedName>
        <fullName evidence="9">Sodium/hydrogen exchanger</fullName>
    </recommendedName>
</protein>